<evidence type="ECO:0000313" key="1">
    <source>
        <dbReference type="EMBL" id="KAJ1089500.1"/>
    </source>
</evidence>
<evidence type="ECO:0000313" key="2">
    <source>
        <dbReference type="Proteomes" id="UP001066276"/>
    </source>
</evidence>
<organism evidence="1 2">
    <name type="scientific">Pleurodeles waltl</name>
    <name type="common">Iberian ribbed newt</name>
    <dbReference type="NCBI Taxonomy" id="8319"/>
    <lineage>
        <taxon>Eukaryota</taxon>
        <taxon>Metazoa</taxon>
        <taxon>Chordata</taxon>
        <taxon>Craniata</taxon>
        <taxon>Vertebrata</taxon>
        <taxon>Euteleostomi</taxon>
        <taxon>Amphibia</taxon>
        <taxon>Batrachia</taxon>
        <taxon>Caudata</taxon>
        <taxon>Salamandroidea</taxon>
        <taxon>Salamandridae</taxon>
        <taxon>Pleurodelinae</taxon>
        <taxon>Pleurodeles</taxon>
    </lineage>
</organism>
<dbReference type="EMBL" id="JANPWB010000015">
    <property type="protein sequence ID" value="KAJ1089500.1"/>
    <property type="molecule type" value="Genomic_DNA"/>
</dbReference>
<accession>A0AAV7LG95</accession>
<comment type="caution">
    <text evidence="1">The sequence shown here is derived from an EMBL/GenBank/DDBJ whole genome shotgun (WGS) entry which is preliminary data.</text>
</comment>
<reference evidence="1" key="1">
    <citation type="journal article" date="2022" name="bioRxiv">
        <title>Sequencing and chromosome-scale assembly of the giantPleurodeles waltlgenome.</title>
        <authorList>
            <person name="Brown T."/>
            <person name="Elewa A."/>
            <person name="Iarovenko S."/>
            <person name="Subramanian E."/>
            <person name="Araus A.J."/>
            <person name="Petzold A."/>
            <person name="Susuki M."/>
            <person name="Suzuki K.-i.T."/>
            <person name="Hayashi T."/>
            <person name="Toyoda A."/>
            <person name="Oliveira C."/>
            <person name="Osipova E."/>
            <person name="Leigh N.D."/>
            <person name="Simon A."/>
            <person name="Yun M.H."/>
        </authorList>
    </citation>
    <scope>NUCLEOTIDE SEQUENCE</scope>
    <source>
        <strain evidence="1">20211129_DDA</strain>
        <tissue evidence="1">Liver</tissue>
    </source>
</reference>
<name>A0AAV7LG95_PLEWA</name>
<dbReference type="Proteomes" id="UP001066276">
    <property type="component" value="Chromosome 11"/>
</dbReference>
<keyword evidence="2" id="KW-1185">Reference proteome</keyword>
<dbReference type="AlphaFoldDB" id="A0AAV7LG95"/>
<sequence>MFGSSCAPDTCPFIALKTLGSASPCCVLRNVAVSASLAASVLLNVALLLADCYQGTPLALDRIAPLLLKGYGSVTLKVAGSFLDLSVSPTLLPLNVSATTQCPLLLSPYLLCSTTLRRLDSESHWGTVQLNTGKRATEKGLLSLVHAQCLPSQLPIGPALNGIKTISSWKGGGTRALP</sequence>
<proteinExistence type="predicted"/>
<protein>
    <submittedName>
        <fullName evidence="1">Uncharacterized protein</fullName>
    </submittedName>
</protein>
<gene>
    <name evidence="1" type="ORF">NDU88_002651</name>
</gene>